<comment type="caution">
    <text evidence="3">The sequence shown here is derived from an EMBL/GenBank/DDBJ whole genome shotgun (WGS) entry which is preliminary data.</text>
</comment>
<reference evidence="3 4" key="1">
    <citation type="submission" date="2008-01" db="EMBL/GenBank/DDBJ databases">
        <authorList>
            <person name="Wagner-Dobler I."/>
            <person name="Ferriera S."/>
            <person name="Johnson J."/>
            <person name="Kravitz S."/>
            <person name="Beeson K."/>
            <person name="Sutton G."/>
            <person name="Rogers Y.-H."/>
            <person name="Friedman R."/>
            <person name="Frazier M."/>
            <person name="Venter J.C."/>
        </authorList>
    </citation>
    <scope>NUCLEOTIDE SEQUENCE [LARGE SCALE GENOMIC DNA]</scope>
    <source>
        <strain evidence="4">DSM 17067 / NCIMB 14079 / DFL-11</strain>
    </source>
</reference>
<gene>
    <name evidence="3" type="ORF">SADFL11_4142</name>
</gene>
<evidence type="ECO:0000313" key="3">
    <source>
        <dbReference type="EMBL" id="EEE46853.1"/>
    </source>
</evidence>
<evidence type="ECO:0000259" key="2">
    <source>
        <dbReference type="Pfam" id="PF03795"/>
    </source>
</evidence>
<proteinExistence type="inferred from homology"/>
<feature type="domain" description="YCII-related" evidence="2">
    <location>
        <begin position="1"/>
        <end position="89"/>
    </location>
</feature>
<protein>
    <recommendedName>
        <fullName evidence="2">YCII-related domain-containing protein</fullName>
    </recommendedName>
</protein>
<organism evidence="3 4">
    <name type="scientific">Roseibium alexandrii (strain DSM 17067 / NCIMB 14079 / DFL-11)</name>
    <name type="common">Labrenzia alexandrii</name>
    <dbReference type="NCBI Taxonomy" id="244592"/>
    <lineage>
        <taxon>Bacteria</taxon>
        <taxon>Pseudomonadati</taxon>
        <taxon>Pseudomonadota</taxon>
        <taxon>Alphaproteobacteria</taxon>
        <taxon>Hyphomicrobiales</taxon>
        <taxon>Stappiaceae</taxon>
        <taxon>Roseibium</taxon>
    </lineage>
</organism>
<sequence length="102" mass="11587">MQFVVYAIDKPDALRLRLEVLEAHRHFLGTEPEKYGVKVLLSGPLTKDDGSTMRGSFFLLEADNREKIKDMFANDPLQAAGVWAEQHISAVTVRQNNMRTNQ</sequence>
<dbReference type="InterPro" id="IPR011008">
    <property type="entry name" value="Dimeric_a/b-barrel"/>
</dbReference>
<dbReference type="RefSeq" id="WP_008195743.1">
    <property type="nucleotide sequence ID" value="NZ_CM011002.1"/>
</dbReference>
<evidence type="ECO:0000256" key="1">
    <source>
        <dbReference type="ARBA" id="ARBA00007689"/>
    </source>
</evidence>
<dbReference type="PANTHER" id="PTHR33606">
    <property type="entry name" value="PROTEIN YCII"/>
    <property type="match status" value="1"/>
</dbReference>
<dbReference type="InterPro" id="IPR005545">
    <property type="entry name" value="YCII"/>
</dbReference>
<dbReference type="InterPro" id="IPR051807">
    <property type="entry name" value="Sec-metab_biosynth-assoc"/>
</dbReference>
<dbReference type="Gene3D" id="3.30.70.1060">
    <property type="entry name" value="Dimeric alpha+beta barrel"/>
    <property type="match status" value="1"/>
</dbReference>
<accession>A0A5E8H642</accession>
<evidence type="ECO:0000313" key="4">
    <source>
        <dbReference type="Proteomes" id="UP000004703"/>
    </source>
</evidence>
<dbReference type="Pfam" id="PF03795">
    <property type="entry name" value="YCII"/>
    <property type="match status" value="1"/>
</dbReference>
<dbReference type="Proteomes" id="UP000004703">
    <property type="component" value="Chromosome"/>
</dbReference>
<comment type="similarity">
    <text evidence="1">Belongs to the YciI family.</text>
</comment>
<dbReference type="SUPFAM" id="SSF54909">
    <property type="entry name" value="Dimeric alpha+beta barrel"/>
    <property type="match status" value="1"/>
</dbReference>
<reference evidence="3 4" key="2">
    <citation type="submission" date="2013-04" db="EMBL/GenBank/DDBJ databases">
        <authorList>
            <person name="Fiebig A."/>
            <person name="Pradella S."/>
            <person name="Wagner-Doebler I."/>
        </authorList>
    </citation>
    <scope>NUCLEOTIDE SEQUENCE [LARGE SCALE GENOMIC DNA]</scope>
    <source>
        <strain evidence="4">DSM 17067 / NCIMB 14079 / DFL-11</strain>
    </source>
</reference>
<dbReference type="PANTHER" id="PTHR33606:SF3">
    <property type="entry name" value="PROTEIN YCII"/>
    <property type="match status" value="1"/>
</dbReference>
<dbReference type="AlphaFoldDB" id="A0A5E8H642"/>
<dbReference type="EMBL" id="ACCU02000004">
    <property type="protein sequence ID" value="EEE46853.1"/>
    <property type="molecule type" value="Genomic_DNA"/>
</dbReference>
<name>A0A5E8H642_ROSAD</name>